<evidence type="ECO:0000256" key="8">
    <source>
        <dbReference type="PIRNR" id="PIRNR000124"/>
    </source>
</evidence>
<feature type="binding site" evidence="11">
    <location>
        <position position="30"/>
    </location>
    <ligand>
        <name>NAD(+)</name>
        <dbReference type="ChEBI" id="CHEBI:57540"/>
    </ligand>
</feature>
<evidence type="ECO:0000256" key="1">
    <source>
        <dbReference type="ARBA" id="ARBA00004701"/>
    </source>
</evidence>
<dbReference type="InterPro" id="IPR036220">
    <property type="entry name" value="UDP-Glc/GDP-Man_DH_C_sf"/>
</dbReference>
<evidence type="ECO:0000313" key="13">
    <source>
        <dbReference type="EMBL" id="KKO46956.1"/>
    </source>
</evidence>
<feature type="domain" description="UDP-glucose/GDP-mannose dehydrogenase C-terminal" evidence="12">
    <location>
        <begin position="301"/>
        <end position="388"/>
    </location>
</feature>
<feature type="binding site" evidence="10">
    <location>
        <position position="251"/>
    </location>
    <ligand>
        <name>substrate</name>
    </ligand>
</feature>
<dbReference type="PATRIC" id="fig|336831.14.peg.3799"/>
<keyword evidence="14" id="KW-1185">Reference proteome</keyword>
<dbReference type="PIRSF" id="PIRSF500134">
    <property type="entry name" value="UDPglc_DH_bac"/>
    <property type="match status" value="1"/>
</dbReference>
<organism evidence="13 14">
    <name type="scientific">Arsukibacterium ikkense</name>
    <dbReference type="NCBI Taxonomy" id="336831"/>
    <lineage>
        <taxon>Bacteria</taxon>
        <taxon>Pseudomonadati</taxon>
        <taxon>Pseudomonadota</taxon>
        <taxon>Gammaproteobacteria</taxon>
        <taxon>Chromatiales</taxon>
        <taxon>Chromatiaceae</taxon>
        <taxon>Arsukibacterium</taxon>
    </lineage>
</organism>
<comment type="pathway">
    <text evidence="2">Bacterial outer membrane biogenesis; lipopolysaccharide biosynthesis.</text>
</comment>
<dbReference type="EMBL" id="LAHO01000002">
    <property type="protein sequence ID" value="KKO46956.1"/>
    <property type="molecule type" value="Genomic_DNA"/>
</dbReference>
<feature type="binding site" evidence="11">
    <location>
        <position position="35"/>
    </location>
    <ligand>
        <name>NAD(+)</name>
        <dbReference type="ChEBI" id="CHEBI:57540"/>
    </ligand>
</feature>
<dbReference type="FunFam" id="1.10.1040.10:FF:000026">
    <property type="entry name" value="UDP-glucose 6-dehydrogenase"/>
    <property type="match status" value="1"/>
</dbReference>
<feature type="binding site" evidence="10">
    <location>
        <begin position="143"/>
        <end position="146"/>
    </location>
    <ligand>
        <name>substrate</name>
    </ligand>
</feature>
<evidence type="ECO:0000256" key="2">
    <source>
        <dbReference type="ARBA" id="ARBA00004756"/>
    </source>
</evidence>
<dbReference type="SUPFAM" id="SSF51735">
    <property type="entry name" value="NAD(P)-binding Rossmann-fold domains"/>
    <property type="match status" value="1"/>
</dbReference>
<evidence type="ECO:0000259" key="12">
    <source>
        <dbReference type="SMART" id="SM00984"/>
    </source>
</evidence>
<dbReference type="Pfam" id="PF03720">
    <property type="entry name" value="UDPG_MGDP_dh_C"/>
    <property type="match status" value="1"/>
</dbReference>
<dbReference type="Gene3D" id="1.10.1040.10">
    <property type="entry name" value="N-(1-d-carboxylethyl)-l-norvaline Dehydrogenase, domain 2"/>
    <property type="match status" value="1"/>
</dbReference>
<dbReference type="GO" id="GO:0003979">
    <property type="term" value="F:UDP-glucose 6-dehydrogenase activity"/>
    <property type="evidence" value="ECO:0007669"/>
    <property type="project" value="UniProtKB-EC"/>
</dbReference>
<accession>A0A0M2V8M1</accession>
<evidence type="ECO:0000256" key="5">
    <source>
        <dbReference type="ARBA" id="ARBA00023002"/>
    </source>
</evidence>
<dbReference type="UniPathway" id="UPA00038">
    <property type="reaction ID" value="UER00491"/>
</dbReference>
<dbReference type="OrthoDB" id="9803238at2"/>
<feature type="binding site" evidence="10">
    <location>
        <begin position="243"/>
        <end position="247"/>
    </location>
    <ligand>
        <name>substrate</name>
    </ligand>
</feature>
<dbReference type="InterPro" id="IPR036291">
    <property type="entry name" value="NAD(P)-bd_dom_sf"/>
</dbReference>
<evidence type="ECO:0000256" key="6">
    <source>
        <dbReference type="ARBA" id="ARBA00023027"/>
    </source>
</evidence>
<dbReference type="Proteomes" id="UP000034228">
    <property type="component" value="Unassembled WGS sequence"/>
</dbReference>
<dbReference type="InterPro" id="IPR028357">
    <property type="entry name" value="UDPglc_DH_bac"/>
</dbReference>
<dbReference type="PANTHER" id="PTHR43750:SF2">
    <property type="entry name" value="UDP-GLUCOSE 6-DEHYDROGENASE"/>
    <property type="match status" value="1"/>
</dbReference>
<keyword evidence="5 8" id="KW-0560">Oxidoreductase</keyword>
<dbReference type="GO" id="GO:0006065">
    <property type="term" value="P:UDP-glucuronate biosynthetic process"/>
    <property type="evidence" value="ECO:0007669"/>
    <property type="project" value="UniProtKB-UniPathway"/>
</dbReference>
<dbReference type="GO" id="GO:0000271">
    <property type="term" value="P:polysaccharide biosynthetic process"/>
    <property type="evidence" value="ECO:0007669"/>
    <property type="project" value="InterPro"/>
</dbReference>
<feature type="binding site" evidence="11">
    <location>
        <position position="315"/>
    </location>
    <ligand>
        <name>NAD(+)</name>
        <dbReference type="ChEBI" id="CHEBI:57540"/>
    </ligand>
</feature>
<dbReference type="AlphaFoldDB" id="A0A0M2V8M1"/>
<proteinExistence type="inferred from homology"/>
<evidence type="ECO:0000256" key="10">
    <source>
        <dbReference type="PIRSR" id="PIRSR500134-2"/>
    </source>
</evidence>
<feature type="binding site" evidence="10">
    <location>
        <position position="198"/>
    </location>
    <ligand>
        <name>substrate</name>
    </ligand>
</feature>
<dbReference type="PIRSF" id="PIRSF000124">
    <property type="entry name" value="UDPglc_GDPman_dh"/>
    <property type="match status" value="1"/>
</dbReference>
<feature type="binding site" evidence="11">
    <location>
        <position position="146"/>
    </location>
    <ligand>
        <name>NAD(+)</name>
        <dbReference type="ChEBI" id="CHEBI:57540"/>
    </ligand>
</feature>
<comment type="similarity">
    <text evidence="3 8">Belongs to the UDP-glucose/GDP-mannose dehydrogenase family.</text>
</comment>
<evidence type="ECO:0000256" key="7">
    <source>
        <dbReference type="ARBA" id="ARBA00047473"/>
    </source>
</evidence>
<feature type="binding site" evidence="11">
    <location>
        <position position="257"/>
    </location>
    <ligand>
        <name>NAD(+)</name>
        <dbReference type="ChEBI" id="CHEBI:57540"/>
    </ligand>
</feature>
<evidence type="ECO:0000256" key="3">
    <source>
        <dbReference type="ARBA" id="ARBA00006601"/>
    </source>
</evidence>
<dbReference type="Pfam" id="PF00984">
    <property type="entry name" value="UDPG_MGDP_dh"/>
    <property type="match status" value="1"/>
</dbReference>
<dbReference type="PANTHER" id="PTHR43750">
    <property type="entry name" value="UDP-GLUCOSE 6-DEHYDROGENASE TUAD"/>
    <property type="match status" value="1"/>
</dbReference>
<evidence type="ECO:0000256" key="9">
    <source>
        <dbReference type="PIRSR" id="PIRSR500134-1"/>
    </source>
</evidence>
<dbReference type="InterPro" id="IPR017476">
    <property type="entry name" value="UDP-Glc/GDP-Man"/>
</dbReference>
<dbReference type="InterPro" id="IPR001732">
    <property type="entry name" value="UDP-Glc/GDP-Man_DH_N"/>
</dbReference>
<comment type="catalytic activity">
    <reaction evidence="7 8">
        <text>UDP-alpha-D-glucose + 2 NAD(+) + H2O = UDP-alpha-D-glucuronate + 2 NADH + 3 H(+)</text>
        <dbReference type="Rhea" id="RHEA:23596"/>
        <dbReference type="ChEBI" id="CHEBI:15377"/>
        <dbReference type="ChEBI" id="CHEBI:15378"/>
        <dbReference type="ChEBI" id="CHEBI:57540"/>
        <dbReference type="ChEBI" id="CHEBI:57945"/>
        <dbReference type="ChEBI" id="CHEBI:58052"/>
        <dbReference type="ChEBI" id="CHEBI:58885"/>
        <dbReference type="EC" id="1.1.1.22"/>
    </reaction>
</comment>
<evidence type="ECO:0000256" key="11">
    <source>
        <dbReference type="PIRSR" id="PIRSR500134-3"/>
    </source>
</evidence>
<dbReference type="STRING" id="336831.WG68_03205"/>
<dbReference type="InterPro" id="IPR014026">
    <property type="entry name" value="UDP-Glc/GDP-Man_DH_dimer"/>
</dbReference>
<feature type="binding site" evidence="11">
    <location>
        <position position="84"/>
    </location>
    <ligand>
        <name>NAD(+)</name>
        <dbReference type="ChEBI" id="CHEBI:57540"/>
    </ligand>
</feature>
<keyword evidence="6 8" id="KW-0520">NAD</keyword>
<feature type="binding site" evidence="10">
    <location>
        <position position="389"/>
    </location>
    <ligand>
        <name>substrate</name>
    </ligand>
</feature>
<evidence type="ECO:0000256" key="4">
    <source>
        <dbReference type="ARBA" id="ARBA00012954"/>
    </source>
</evidence>
<gene>
    <name evidence="13" type="ORF">WG68_03205</name>
</gene>
<dbReference type="Gene3D" id="3.40.50.720">
    <property type="entry name" value="NAD(P)-binding Rossmann-like Domain"/>
    <property type="match status" value="2"/>
</dbReference>
<dbReference type="SUPFAM" id="SSF52413">
    <property type="entry name" value="UDP-glucose/GDP-mannose dehydrogenase C-terminal domain"/>
    <property type="match status" value="1"/>
</dbReference>
<dbReference type="InterPro" id="IPR008927">
    <property type="entry name" value="6-PGluconate_DH-like_C_sf"/>
</dbReference>
<dbReference type="Pfam" id="PF03721">
    <property type="entry name" value="UDPG_MGDP_dh_N"/>
    <property type="match status" value="1"/>
</dbReference>
<name>A0A0M2V8M1_9GAMM</name>
<dbReference type="GO" id="GO:0051287">
    <property type="term" value="F:NAD binding"/>
    <property type="evidence" value="ECO:0007669"/>
    <property type="project" value="InterPro"/>
</dbReference>
<dbReference type="SUPFAM" id="SSF48179">
    <property type="entry name" value="6-phosphogluconate dehydrogenase C-terminal domain-like"/>
    <property type="match status" value="1"/>
</dbReference>
<feature type="binding site" evidence="10">
    <location>
        <position position="307"/>
    </location>
    <ligand>
        <name>substrate</name>
    </ligand>
</feature>
<dbReference type="EC" id="1.1.1.22" evidence="4 8"/>
<feature type="binding site" evidence="10">
    <location>
        <position position="308"/>
    </location>
    <ligand>
        <name>substrate</name>
    </ligand>
</feature>
<reference evidence="13 14" key="1">
    <citation type="submission" date="2015-03" db="EMBL/GenBank/DDBJ databases">
        <title>Draft genome sequences of two protease-producing strains of Arsukibacterium isolated from two cold and alkaline environments.</title>
        <authorList>
            <person name="Lylloff J.E."/>
            <person name="Skov L.B."/>
            <person name="Jepsen M."/>
            <person name="Hallin P.F."/>
            <person name="Sorensen S.J."/>
            <person name="Stougaard P."/>
            <person name="Glaring M.A."/>
        </authorList>
    </citation>
    <scope>NUCLEOTIDE SEQUENCE [LARGE SCALE GENOMIC DNA]</scope>
    <source>
        <strain evidence="13 14">GCM72</strain>
    </source>
</reference>
<dbReference type="SMART" id="SM00984">
    <property type="entry name" value="UDPG_MGDP_dh_C"/>
    <property type="match status" value="1"/>
</dbReference>
<comment type="pathway">
    <text evidence="1">Nucleotide-sugar biosynthesis; UDP-alpha-D-glucuronate biosynthesis; UDP-alpha-D-glucuronate from UDP-alpha-D-glucose: step 1/1.</text>
</comment>
<dbReference type="InterPro" id="IPR013328">
    <property type="entry name" value="6PGD_dom2"/>
</dbReference>
<comment type="caution">
    <text evidence="13">The sequence shown here is derived from an EMBL/GenBank/DDBJ whole genome shotgun (WGS) entry which is preliminary data.</text>
</comment>
<evidence type="ECO:0000313" key="14">
    <source>
        <dbReference type="Proteomes" id="UP000034228"/>
    </source>
</evidence>
<protein>
    <recommendedName>
        <fullName evidence="4 8">UDP-glucose 6-dehydrogenase</fullName>
        <ecNumber evidence="4 8">1.1.1.22</ecNumber>
    </recommendedName>
</protein>
<feature type="binding site" evidence="11">
    <location>
        <position position="119"/>
    </location>
    <ligand>
        <name>NAD(+)</name>
        <dbReference type="ChEBI" id="CHEBI:57540"/>
    </ligand>
</feature>
<dbReference type="RefSeq" id="WP_046556204.1">
    <property type="nucleotide sequence ID" value="NZ_LAHO01000002.1"/>
</dbReference>
<dbReference type="FunFam" id="3.40.50.720:FF:000400">
    <property type="entry name" value="UDP-glucose 6-dehydrogenase"/>
    <property type="match status" value="1"/>
</dbReference>
<dbReference type="InterPro" id="IPR014027">
    <property type="entry name" value="UDP-Glc/GDP-Man_DH_C"/>
</dbReference>
<dbReference type="NCBIfam" id="TIGR03026">
    <property type="entry name" value="NDP-sugDHase"/>
    <property type="match status" value="1"/>
</dbReference>
<feature type="active site" description="Nucleophile" evidence="9">
    <location>
        <position position="254"/>
    </location>
</feature>
<sequence length="389" mass="43225">MLKIAIAGTGYVGLSNAMLLAQHNEVVAVDIVPEKVALLNAKQSPIEDVEISDFLLNRKLNFTATLDKQLAYAEADFVIIATPTDYDPQTNYFNTSSVEAVIRDVMAINPTAVMVIKSTVPVGYTASARQKFETDNLIFSPEFLREGRALYDNLHPSRIIVGEQSPRAEQFAGLLQQGAVKQDVPVLFTDSTEAEAIKLFSNTYLALRVAYFNELDSYAESHGLNSRQIIEGVGLDPRIGKHYNNPSFGYGGYCLPKDTKQLLANYKDVPNNIIQAIVEANRTRKDFIAEAILKRQPKIVGVYRLVMKSGSDNFRASAIQGIMKRIKAKGIEVVVFEPELSESEFYHSRVIKDLAEFKNISDVIVANRQNDALADVTDKVYTRDLFGSD</sequence>